<dbReference type="AlphaFoldDB" id="A0A1H3WHR2"/>
<proteinExistence type="predicted"/>
<evidence type="ECO:0000313" key="2">
    <source>
        <dbReference type="Proteomes" id="UP000198820"/>
    </source>
</evidence>
<dbReference type="RefSeq" id="WP_093238820.1">
    <property type="nucleotide sequence ID" value="NZ_FNQF01000002.1"/>
</dbReference>
<dbReference type="InterPro" id="IPR029058">
    <property type="entry name" value="AB_hydrolase_fold"/>
</dbReference>
<dbReference type="STRING" id="908615.SAMN05421540_1021"/>
<reference evidence="1 2" key="1">
    <citation type="submission" date="2016-10" db="EMBL/GenBank/DDBJ databases">
        <authorList>
            <person name="de Groot N.N."/>
        </authorList>
    </citation>
    <scope>NUCLEOTIDE SEQUENCE [LARGE SCALE GENOMIC DNA]</scope>
    <source>
        <strain evidence="1 2">DSM 23581</strain>
    </source>
</reference>
<evidence type="ECO:0008006" key="3">
    <source>
        <dbReference type="Google" id="ProtNLM"/>
    </source>
</evidence>
<protein>
    <recommendedName>
        <fullName evidence="3">Esterase</fullName>
    </recommendedName>
</protein>
<dbReference type="InterPro" id="IPR008886">
    <property type="entry name" value="UPF0227/Esterase_YqiA"/>
</dbReference>
<name>A0A1H3WHR2_9FLAO</name>
<dbReference type="EMBL" id="FNQF01000002">
    <property type="protein sequence ID" value="SDZ86480.1"/>
    <property type="molecule type" value="Genomic_DNA"/>
</dbReference>
<dbReference type="Proteomes" id="UP000198820">
    <property type="component" value="Unassembled WGS sequence"/>
</dbReference>
<gene>
    <name evidence="1" type="ORF">SAMN05421540_1021</name>
</gene>
<dbReference type="SUPFAM" id="SSF53474">
    <property type="entry name" value="alpha/beta-Hydrolases"/>
    <property type="match status" value="1"/>
</dbReference>
<keyword evidence="2" id="KW-1185">Reference proteome</keyword>
<dbReference type="Pfam" id="PF05728">
    <property type="entry name" value="UPF0227"/>
    <property type="match status" value="1"/>
</dbReference>
<sequence>MEILYLHGLKGNLTREKREILESYGHVHAPTIFYRDNHKVVNDLKNEYINKDIDFVIGTSIGGFAAFYLANAFQKSALLFNPALVTQSVKQEIPTYKSSKRNLKHVILGAKDDVVDPAETLNFLSNQLKTNTAFTINYRLDLAHRIPVEIFQEEVESFFKHLYF</sequence>
<evidence type="ECO:0000313" key="1">
    <source>
        <dbReference type="EMBL" id="SDZ86480.1"/>
    </source>
</evidence>
<organism evidence="1 2">
    <name type="scientific">Psychroflexus halocasei</name>
    <dbReference type="NCBI Taxonomy" id="908615"/>
    <lineage>
        <taxon>Bacteria</taxon>
        <taxon>Pseudomonadati</taxon>
        <taxon>Bacteroidota</taxon>
        <taxon>Flavobacteriia</taxon>
        <taxon>Flavobacteriales</taxon>
        <taxon>Flavobacteriaceae</taxon>
        <taxon>Psychroflexus</taxon>
    </lineage>
</organism>
<dbReference type="Gene3D" id="3.40.50.1820">
    <property type="entry name" value="alpha/beta hydrolase"/>
    <property type="match status" value="1"/>
</dbReference>
<accession>A0A1H3WHR2</accession>